<proteinExistence type="predicted"/>
<dbReference type="AlphaFoldDB" id="A0A6H5I9G7"/>
<sequence length="401" mass="44943">MKWRCYLQLAYCSRNKLGVFLRSSSSSESREFMTIATFLRAVLTLRQMSVTARRHGAAALQGWRLRGLPGPRGIHQRAAGGIRGLSNQNRRLRVFDISRSTSSAKKNGRFGAAAPTTTHQRRRRAAITRGIIIRIHTHLRIYSAAILRGSAAGLQHLDDLLRRRRRRYGTHCKFSIGTRPLQLNLRAARGVAGSNSSEPHLSVYSLPSARAAFGKSAALFLDQDVSIASAGQSFDEAKKSSNPASALPRELLISKNNYIRTLTRTSCSAKNTRLSFPIFLILHELLGSLALSTEWVCLTLKFILLYLNYYAKRFLPIEAIKSTYTRAYIRRAACYIASSLKKGGGDQLGAHIRSIIEQENMYSVDKNVDAVIDLQPRVYHQKRLLFQYENSCARLATMQTP</sequence>
<feature type="non-terminal residue" evidence="1">
    <location>
        <position position="401"/>
    </location>
</feature>
<reference evidence="1 2" key="1">
    <citation type="submission" date="2020-02" db="EMBL/GenBank/DDBJ databases">
        <authorList>
            <person name="Ferguson B K."/>
        </authorList>
    </citation>
    <scope>NUCLEOTIDE SEQUENCE [LARGE SCALE GENOMIC DNA]</scope>
</reference>
<protein>
    <submittedName>
        <fullName evidence="1">Uncharacterized protein</fullName>
    </submittedName>
</protein>
<evidence type="ECO:0000313" key="1">
    <source>
        <dbReference type="EMBL" id="CAB0033838.1"/>
    </source>
</evidence>
<organism evidence="1 2">
    <name type="scientific">Trichogramma brassicae</name>
    <dbReference type="NCBI Taxonomy" id="86971"/>
    <lineage>
        <taxon>Eukaryota</taxon>
        <taxon>Metazoa</taxon>
        <taxon>Ecdysozoa</taxon>
        <taxon>Arthropoda</taxon>
        <taxon>Hexapoda</taxon>
        <taxon>Insecta</taxon>
        <taxon>Pterygota</taxon>
        <taxon>Neoptera</taxon>
        <taxon>Endopterygota</taxon>
        <taxon>Hymenoptera</taxon>
        <taxon>Apocrita</taxon>
        <taxon>Proctotrupomorpha</taxon>
        <taxon>Chalcidoidea</taxon>
        <taxon>Trichogrammatidae</taxon>
        <taxon>Trichogramma</taxon>
    </lineage>
</organism>
<dbReference type="EMBL" id="CADCXV010000726">
    <property type="protein sequence ID" value="CAB0033838.1"/>
    <property type="molecule type" value="Genomic_DNA"/>
</dbReference>
<gene>
    <name evidence="1" type="ORF">TBRA_LOCUS5736</name>
</gene>
<dbReference type="Proteomes" id="UP000479190">
    <property type="component" value="Unassembled WGS sequence"/>
</dbReference>
<name>A0A6H5I9G7_9HYME</name>
<keyword evidence="2" id="KW-1185">Reference proteome</keyword>
<accession>A0A6H5I9G7</accession>
<evidence type="ECO:0000313" key="2">
    <source>
        <dbReference type="Proteomes" id="UP000479190"/>
    </source>
</evidence>